<evidence type="ECO:0008006" key="3">
    <source>
        <dbReference type="Google" id="ProtNLM"/>
    </source>
</evidence>
<dbReference type="GO" id="GO:0005886">
    <property type="term" value="C:plasma membrane"/>
    <property type="evidence" value="ECO:0007669"/>
    <property type="project" value="TreeGrafter"/>
</dbReference>
<gene>
    <name evidence="2" type="ORF">METZ01_LOCUS98236</name>
</gene>
<reference evidence="2" key="1">
    <citation type="submission" date="2018-05" db="EMBL/GenBank/DDBJ databases">
        <authorList>
            <person name="Lanie J.A."/>
            <person name="Ng W.-L."/>
            <person name="Kazmierczak K.M."/>
            <person name="Andrzejewski T.M."/>
            <person name="Davidsen T.M."/>
            <person name="Wayne K.J."/>
            <person name="Tettelin H."/>
            <person name="Glass J.I."/>
            <person name="Rusch D."/>
            <person name="Podicherti R."/>
            <person name="Tsui H.-C.T."/>
            <person name="Winkler M.E."/>
        </authorList>
    </citation>
    <scope>NUCLEOTIDE SEQUENCE</scope>
</reference>
<organism evidence="2">
    <name type="scientific">marine metagenome</name>
    <dbReference type="NCBI Taxonomy" id="408172"/>
    <lineage>
        <taxon>unclassified sequences</taxon>
        <taxon>metagenomes</taxon>
        <taxon>ecological metagenomes</taxon>
    </lineage>
</organism>
<feature type="non-terminal residue" evidence="2">
    <location>
        <position position="152"/>
    </location>
</feature>
<evidence type="ECO:0000256" key="1">
    <source>
        <dbReference type="SAM" id="Phobius"/>
    </source>
</evidence>
<dbReference type="EMBL" id="UINC01010181">
    <property type="protein sequence ID" value="SVA45382.1"/>
    <property type="molecule type" value="Genomic_DNA"/>
</dbReference>
<feature type="transmembrane region" description="Helical" evidence="1">
    <location>
        <begin position="20"/>
        <end position="45"/>
    </location>
</feature>
<proteinExistence type="predicted"/>
<dbReference type="PANTHER" id="PTHR42709:SF11">
    <property type="entry name" value="DEDA FAMILY PROTEIN"/>
    <property type="match status" value="1"/>
</dbReference>
<keyword evidence="1" id="KW-0812">Transmembrane</keyword>
<dbReference type="AlphaFoldDB" id="A0A381VYU9"/>
<name>A0A381VYU9_9ZZZZ</name>
<keyword evidence="1" id="KW-0472">Membrane</keyword>
<sequence>MTFIKNLYHWVLKWADSKYGGLALGVMALAEASFFPIPPDVLLIALCLGAQNKSFKFGLICSIGSIIGAIIGYGIGSFLWWSSPGVFTSLANFFFDIIPGFSTDVFYSIKDQYEEWNFWIVFTAGFTPIPFKIFTISAGAFDINFILFIIAS</sequence>
<dbReference type="PANTHER" id="PTHR42709">
    <property type="entry name" value="ALKALINE PHOSPHATASE LIKE PROTEIN"/>
    <property type="match status" value="1"/>
</dbReference>
<keyword evidence="1" id="KW-1133">Transmembrane helix</keyword>
<accession>A0A381VYU9</accession>
<protein>
    <recommendedName>
        <fullName evidence="3">Cytochrome B</fullName>
    </recommendedName>
</protein>
<dbReference type="InterPro" id="IPR051311">
    <property type="entry name" value="DedA_domain"/>
</dbReference>
<feature type="transmembrane region" description="Helical" evidence="1">
    <location>
        <begin position="57"/>
        <end position="81"/>
    </location>
</feature>
<evidence type="ECO:0000313" key="2">
    <source>
        <dbReference type="EMBL" id="SVA45382.1"/>
    </source>
</evidence>